<keyword evidence="7" id="KW-1185">Reference proteome</keyword>
<dbReference type="Proteomes" id="UP001140206">
    <property type="component" value="Chromosome 1"/>
</dbReference>
<evidence type="ECO:0000313" key="6">
    <source>
        <dbReference type="EMBL" id="KAJ4805792.1"/>
    </source>
</evidence>
<dbReference type="PANTHER" id="PTHR47447:SF21">
    <property type="entry name" value="PENTACOTRIPEPTIDE-REPEAT REGION OF PRORP DOMAIN-CONTAINING PROTEIN"/>
    <property type="match status" value="1"/>
</dbReference>
<feature type="repeat" description="PPR" evidence="4">
    <location>
        <begin position="127"/>
        <end position="161"/>
    </location>
</feature>
<evidence type="ECO:0000256" key="4">
    <source>
        <dbReference type="PROSITE-ProRule" id="PRU00708"/>
    </source>
</evidence>
<feature type="repeat" description="PPR" evidence="4">
    <location>
        <begin position="595"/>
        <end position="629"/>
    </location>
</feature>
<feature type="repeat" description="PPR" evidence="4">
    <location>
        <begin position="667"/>
        <end position="701"/>
    </location>
</feature>
<feature type="repeat" description="PPR" evidence="4">
    <location>
        <begin position="280"/>
        <end position="314"/>
    </location>
</feature>
<dbReference type="PROSITE" id="PS51375">
    <property type="entry name" value="PPR"/>
    <property type="match status" value="12"/>
</dbReference>
<reference evidence="5" key="1">
    <citation type="submission" date="2022-08" db="EMBL/GenBank/DDBJ databases">
        <authorList>
            <person name="Marques A."/>
        </authorList>
    </citation>
    <scope>NUCLEOTIDE SEQUENCE</scope>
    <source>
        <strain evidence="5">RhyPub2mFocal</strain>
        <tissue evidence="5">Leaves</tissue>
    </source>
</reference>
<dbReference type="Gene3D" id="1.25.40.10">
    <property type="entry name" value="Tetratricopeptide repeat domain"/>
    <property type="match status" value="6"/>
</dbReference>
<comment type="caution">
    <text evidence="5">The sequence shown here is derived from an EMBL/GenBank/DDBJ whole genome shotgun (WGS) entry which is preliminary data.</text>
</comment>
<name>A0AAV8BN21_9POAL</name>
<comment type="similarity">
    <text evidence="1">Belongs to the PPR family. P subfamily.</text>
</comment>
<feature type="repeat" description="PPR" evidence="4">
    <location>
        <begin position="633"/>
        <end position="663"/>
    </location>
</feature>
<dbReference type="AlphaFoldDB" id="A0AAV8BN21"/>
<sequence length="929" mass="105079">MALQCRNFPLWPPKTSRFPHLSSESASHSSLSSTSRSISLSKTSSSITSSTPDPISHLTPKQQTIILTRLSDWRESLRTLYKFKSRPDYQPNQFHYNVVLRTLGLARKWDQLRLLWIDMAKEAVFPTNATYATLIDVFSKGGMVREALLWLKHMKSRGIVPDEVTMSTVLCALKNLGEFDMAVKYFNNWCQGRDGELDFLELDYSSVDVVNPTSFLLSELFKTGCHAPISANDKAQGDFPRKLQLVSTYNTIIDLFGKAGRLKEASDTFGAMLDAGLKPDSFTFNTMINICASNGNLDEAEQLFDKMAERGITPDVITFNVLMTMHGSMGDIKAVLSSYERIRLSGLEPDTVSHRIVLRLLCEKQMVRQVEKVINGILDSGSFVDEESVPIITKMYVDLGLIHRANKFLKKHCSGENKISSRNYAAIIDAYGEKGLWKEAEAVFYGEREIGYRRDIVEYNIMIKAYGLGKQCEKAFSLYETMKRCGVWPDECTFNTLIHMFSVCGLPGKAHYLLNRMRNNGFKPGWQIFSVLMEGYSKRGAFLEAVEVLDEMNNLGVRANEIVYGLLIDMFAELGKVDEALYYLNQMQENGLEPNKIVLTSLIKGYAKSNLLKEAQEVYSQIERIGSEDGGPDTITSNCMLNLYANLGLITEATHIFDELRRKCKADRASFTIMINLYETLNMLDKATMIFEEFCKLGLDPDVTLVNEIMVCYVAKGDIRGFVDSLKYMLDNKVFPDDMTYSHVFKALKKAGLSYEMMMQLEKSYRDRNQYVENAILASLFSVYGMHKLALDLCKSYLISDSKLDLVLYNVAIRVFGSAGHVSKAIKLFANMSDEGIEPDTVTYVNLLFCYEKSDMVAGVRRINDLVKEKDIGANESLYKALIEAYRDLGRTDLAESAESEMRFVLFSDDESGFEATKFEDPSLIYKGY</sequence>
<gene>
    <name evidence="5" type="ORF">LUZ62_014335</name>
    <name evidence="6" type="ORF">LUZ62_018358</name>
</gene>
<feature type="repeat" description="PPR" evidence="4">
    <location>
        <begin position="490"/>
        <end position="524"/>
    </location>
</feature>
<feature type="repeat" description="PPR" evidence="4">
    <location>
        <begin position="455"/>
        <end position="489"/>
    </location>
</feature>
<feature type="repeat" description="PPR" evidence="4">
    <location>
        <begin position="315"/>
        <end position="349"/>
    </location>
</feature>
<evidence type="ECO:0000256" key="1">
    <source>
        <dbReference type="ARBA" id="ARBA00007626"/>
    </source>
</evidence>
<feature type="repeat" description="PPR" evidence="4">
    <location>
        <begin position="245"/>
        <end position="279"/>
    </location>
</feature>
<feature type="repeat" description="PPR" evidence="4">
    <location>
        <begin position="525"/>
        <end position="559"/>
    </location>
</feature>
<feature type="repeat" description="PPR" evidence="4">
    <location>
        <begin position="560"/>
        <end position="594"/>
    </location>
</feature>
<protein>
    <submittedName>
        <fullName evidence="5">Pentatricopeptide repeat-containing protein</fullName>
    </submittedName>
</protein>
<dbReference type="Pfam" id="PF13041">
    <property type="entry name" value="PPR_2"/>
    <property type="match status" value="5"/>
</dbReference>
<evidence type="ECO:0000313" key="5">
    <source>
        <dbReference type="EMBL" id="KAJ4744460.1"/>
    </source>
</evidence>
<accession>A0AAV8BN21</accession>
<evidence type="ECO:0000313" key="7">
    <source>
        <dbReference type="Proteomes" id="UP001140206"/>
    </source>
</evidence>
<proteinExistence type="inferred from homology"/>
<keyword evidence="3" id="KW-0809">Transit peptide</keyword>
<dbReference type="EMBL" id="JAMFTS010000001">
    <property type="protein sequence ID" value="KAJ4805792.1"/>
    <property type="molecule type" value="Genomic_DNA"/>
</dbReference>
<dbReference type="SUPFAM" id="SSF48452">
    <property type="entry name" value="TPR-like"/>
    <property type="match status" value="1"/>
</dbReference>
<dbReference type="NCBIfam" id="TIGR00756">
    <property type="entry name" value="PPR"/>
    <property type="match status" value="7"/>
</dbReference>
<dbReference type="PANTHER" id="PTHR47447">
    <property type="entry name" value="OS03G0856100 PROTEIN"/>
    <property type="match status" value="1"/>
</dbReference>
<keyword evidence="2" id="KW-0677">Repeat</keyword>
<dbReference type="InterPro" id="IPR011990">
    <property type="entry name" value="TPR-like_helical_dom_sf"/>
</dbReference>
<dbReference type="EMBL" id="JAMFTS010000073">
    <property type="protein sequence ID" value="KAJ4744460.1"/>
    <property type="molecule type" value="Genomic_DNA"/>
</dbReference>
<evidence type="ECO:0000256" key="2">
    <source>
        <dbReference type="ARBA" id="ARBA00022737"/>
    </source>
</evidence>
<organism evidence="5 7">
    <name type="scientific">Rhynchospora pubera</name>
    <dbReference type="NCBI Taxonomy" id="906938"/>
    <lineage>
        <taxon>Eukaryota</taxon>
        <taxon>Viridiplantae</taxon>
        <taxon>Streptophyta</taxon>
        <taxon>Embryophyta</taxon>
        <taxon>Tracheophyta</taxon>
        <taxon>Spermatophyta</taxon>
        <taxon>Magnoliopsida</taxon>
        <taxon>Liliopsida</taxon>
        <taxon>Poales</taxon>
        <taxon>Cyperaceae</taxon>
        <taxon>Cyperoideae</taxon>
        <taxon>Rhynchosporeae</taxon>
        <taxon>Rhynchospora</taxon>
    </lineage>
</organism>
<feature type="repeat" description="PPR" evidence="4">
    <location>
        <begin position="805"/>
        <end position="839"/>
    </location>
</feature>
<dbReference type="InterPro" id="IPR002885">
    <property type="entry name" value="PPR_rpt"/>
</dbReference>
<dbReference type="Pfam" id="PF01535">
    <property type="entry name" value="PPR"/>
    <property type="match status" value="5"/>
</dbReference>
<evidence type="ECO:0000256" key="3">
    <source>
        <dbReference type="ARBA" id="ARBA00022946"/>
    </source>
</evidence>